<name>A0A3S0ZMA1_ELYCH</name>
<feature type="compositionally biased region" description="Basic and acidic residues" evidence="1">
    <location>
        <begin position="1"/>
        <end position="18"/>
    </location>
</feature>
<keyword evidence="3" id="KW-1185">Reference proteome</keyword>
<comment type="caution">
    <text evidence="2">The sequence shown here is derived from an EMBL/GenBank/DDBJ whole genome shotgun (WGS) entry which is preliminary data.</text>
</comment>
<protein>
    <submittedName>
        <fullName evidence="2">Uncharacterized protein</fullName>
    </submittedName>
</protein>
<dbReference type="AlphaFoldDB" id="A0A3S0ZMA1"/>
<dbReference type="Proteomes" id="UP000271974">
    <property type="component" value="Unassembled WGS sequence"/>
</dbReference>
<reference evidence="2 3" key="1">
    <citation type="submission" date="2019-01" db="EMBL/GenBank/DDBJ databases">
        <title>A draft genome assembly of the solar-powered sea slug Elysia chlorotica.</title>
        <authorList>
            <person name="Cai H."/>
            <person name="Li Q."/>
            <person name="Fang X."/>
            <person name="Li J."/>
            <person name="Curtis N.E."/>
            <person name="Altenburger A."/>
            <person name="Shibata T."/>
            <person name="Feng M."/>
            <person name="Maeda T."/>
            <person name="Schwartz J.A."/>
            <person name="Shigenobu S."/>
            <person name="Lundholm N."/>
            <person name="Nishiyama T."/>
            <person name="Yang H."/>
            <person name="Hasebe M."/>
            <person name="Li S."/>
            <person name="Pierce S.K."/>
            <person name="Wang J."/>
        </authorList>
    </citation>
    <scope>NUCLEOTIDE SEQUENCE [LARGE SCALE GENOMIC DNA]</scope>
    <source>
        <strain evidence="2">EC2010</strain>
        <tissue evidence="2">Whole organism of an adult</tissue>
    </source>
</reference>
<sequence length="100" mass="11669">MRIEELPRCNECTKSDHSRNRKLPKIVDRKGLCPGQWPSYPNEWGIGSSFHHGVHPHPILPHRLLRNMTSRNFLVRGVVSQKGYFTFLEDVCQYSRAQIL</sequence>
<feature type="region of interest" description="Disordered" evidence="1">
    <location>
        <begin position="1"/>
        <end position="20"/>
    </location>
</feature>
<proteinExistence type="predicted"/>
<evidence type="ECO:0000313" key="3">
    <source>
        <dbReference type="Proteomes" id="UP000271974"/>
    </source>
</evidence>
<organism evidence="2 3">
    <name type="scientific">Elysia chlorotica</name>
    <name type="common">Eastern emerald elysia</name>
    <name type="synonym">Sea slug</name>
    <dbReference type="NCBI Taxonomy" id="188477"/>
    <lineage>
        <taxon>Eukaryota</taxon>
        <taxon>Metazoa</taxon>
        <taxon>Spiralia</taxon>
        <taxon>Lophotrochozoa</taxon>
        <taxon>Mollusca</taxon>
        <taxon>Gastropoda</taxon>
        <taxon>Heterobranchia</taxon>
        <taxon>Euthyneura</taxon>
        <taxon>Panpulmonata</taxon>
        <taxon>Sacoglossa</taxon>
        <taxon>Placobranchoidea</taxon>
        <taxon>Plakobranchidae</taxon>
        <taxon>Elysia</taxon>
    </lineage>
</organism>
<accession>A0A3S0ZMA1</accession>
<gene>
    <name evidence="2" type="ORF">EGW08_011204</name>
</gene>
<evidence type="ECO:0000313" key="2">
    <source>
        <dbReference type="EMBL" id="RUS81038.1"/>
    </source>
</evidence>
<evidence type="ECO:0000256" key="1">
    <source>
        <dbReference type="SAM" id="MobiDB-lite"/>
    </source>
</evidence>
<dbReference type="EMBL" id="RQTK01000359">
    <property type="protein sequence ID" value="RUS81038.1"/>
    <property type="molecule type" value="Genomic_DNA"/>
</dbReference>